<keyword evidence="6" id="KW-1185">Reference proteome</keyword>
<dbReference type="InterPro" id="IPR011711">
    <property type="entry name" value="GntR_C"/>
</dbReference>
<dbReference type="GO" id="GO:0003700">
    <property type="term" value="F:DNA-binding transcription factor activity"/>
    <property type="evidence" value="ECO:0007669"/>
    <property type="project" value="InterPro"/>
</dbReference>
<keyword evidence="2" id="KW-0238">DNA-binding</keyword>
<dbReference type="Proteomes" id="UP000076400">
    <property type="component" value="Unassembled WGS sequence"/>
</dbReference>
<evidence type="ECO:0000259" key="4">
    <source>
        <dbReference type="PROSITE" id="PS50949"/>
    </source>
</evidence>
<keyword evidence="1" id="KW-0805">Transcription regulation</keyword>
<dbReference type="PRINTS" id="PR00035">
    <property type="entry name" value="HTHGNTR"/>
</dbReference>
<dbReference type="PANTHER" id="PTHR43537">
    <property type="entry name" value="TRANSCRIPTIONAL REGULATOR, GNTR FAMILY"/>
    <property type="match status" value="1"/>
</dbReference>
<dbReference type="AlphaFoldDB" id="A0A154WG98"/>
<dbReference type="Pfam" id="PF07729">
    <property type="entry name" value="FCD"/>
    <property type="match status" value="1"/>
</dbReference>
<dbReference type="Gene3D" id="1.10.10.10">
    <property type="entry name" value="Winged helix-like DNA-binding domain superfamily/Winged helix DNA-binding domain"/>
    <property type="match status" value="1"/>
</dbReference>
<accession>A0A154WG98</accession>
<proteinExistence type="predicted"/>
<dbReference type="STRING" id="580166.AUP43_15970"/>
<dbReference type="RefSeq" id="WP_067551966.1">
    <property type="nucleotide sequence ID" value="NZ_LPXN01000016.1"/>
</dbReference>
<dbReference type="Gene3D" id="1.20.120.530">
    <property type="entry name" value="GntR ligand-binding domain-like"/>
    <property type="match status" value="1"/>
</dbReference>
<keyword evidence="3" id="KW-0804">Transcription</keyword>
<evidence type="ECO:0000313" key="5">
    <source>
        <dbReference type="EMBL" id="KZD12548.1"/>
    </source>
</evidence>
<evidence type="ECO:0000256" key="1">
    <source>
        <dbReference type="ARBA" id="ARBA00023015"/>
    </source>
</evidence>
<dbReference type="CDD" id="cd07377">
    <property type="entry name" value="WHTH_GntR"/>
    <property type="match status" value="1"/>
</dbReference>
<gene>
    <name evidence="5" type="ORF">AUP43_15970</name>
</gene>
<dbReference type="Pfam" id="PF00392">
    <property type="entry name" value="GntR"/>
    <property type="match status" value="1"/>
</dbReference>
<feature type="domain" description="HTH gntR-type" evidence="4">
    <location>
        <begin position="21"/>
        <end position="88"/>
    </location>
</feature>
<dbReference type="PROSITE" id="PS50949">
    <property type="entry name" value="HTH_GNTR"/>
    <property type="match status" value="1"/>
</dbReference>
<dbReference type="GO" id="GO:0003677">
    <property type="term" value="F:DNA binding"/>
    <property type="evidence" value="ECO:0007669"/>
    <property type="project" value="UniProtKB-KW"/>
</dbReference>
<dbReference type="PANTHER" id="PTHR43537:SF50">
    <property type="entry name" value="TRANSCRIPTIONAL REGULATORY PROTEIN"/>
    <property type="match status" value="1"/>
</dbReference>
<name>A0A154WG98_9PROT</name>
<dbReference type="SMART" id="SM00895">
    <property type="entry name" value="FCD"/>
    <property type="match status" value="1"/>
</dbReference>
<dbReference type="SMART" id="SM00345">
    <property type="entry name" value="HTH_GNTR"/>
    <property type="match status" value="1"/>
</dbReference>
<reference evidence="5 6" key="1">
    <citation type="submission" date="2015-12" db="EMBL/GenBank/DDBJ databases">
        <title>Genome sequence of Oceanibaculum pacificum MCCC 1A02656.</title>
        <authorList>
            <person name="Lu L."/>
            <person name="Lai Q."/>
            <person name="Shao Z."/>
            <person name="Qian P."/>
        </authorList>
    </citation>
    <scope>NUCLEOTIDE SEQUENCE [LARGE SCALE GENOMIC DNA]</scope>
    <source>
        <strain evidence="5 6">MCCC 1A02656</strain>
    </source>
</reference>
<dbReference type="SUPFAM" id="SSF46785">
    <property type="entry name" value="Winged helix' DNA-binding domain"/>
    <property type="match status" value="1"/>
</dbReference>
<dbReference type="SUPFAM" id="SSF48008">
    <property type="entry name" value="GntR ligand-binding domain-like"/>
    <property type="match status" value="1"/>
</dbReference>
<comment type="caution">
    <text evidence="5">The sequence shown here is derived from an EMBL/GenBank/DDBJ whole genome shotgun (WGS) entry which is preliminary data.</text>
</comment>
<dbReference type="InterPro" id="IPR036390">
    <property type="entry name" value="WH_DNA-bd_sf"/>
</dbReference>
<dbReference type="EMBL" id="LPXN01000016">
    <property type="protein sequence ID" value="KZD12548.1"/>
    <property type="molecule type" value="Genomic_DNA"/>
</dbReference>
<dbReference type="InterPro" id="IPR000524">
    <property type="entry name" value="Tscrpt_reg_HTH_GntR"/>
</dbReference>
<evidence type="ECO:0000313" key="6">
    <source>
        <dbReference type="Proteomes" id="UP000076400"/>
    </source>
</evidence>
<dbReference type="OrthoDB" id="9812290at2"/>
<evidence type="ECO:0000256" key="2">
    <source>
        <dbReference type="ARBA" id="ARBA00023125"/>
    </source>
</evidence>
<dbReference type="InterPro" id="IPR008920">
    <property type="entry name" value="TF_FadR/GntR_C"/>
</dbReference>
<evidence type="ECO:0000256" key="3">
    <source>
        <dbReference type="ARBA" id="ARBA00023163"/>
    </source>
</evidence>
<organism evidence="5 6">
    <name type="scientific">Oceanibaculum pacificum</name>
    <dbReference type="NCBI Taxonomy" id="580166"/>
    <lineage>
        <taxon>Bacteria</taxon>
        <taxon>Pseudomonadati</taxon>
        <taxon>Pseudomonadota</taxon>
        <taxon>Alphaproteobacteria</taxon>
        <taxon>Rhodospirillales</taxon>
        <taxon>Oceanibaculaceae</taxon>
        <taxon>Oceanibaculum</taxon>
    </lineage>
</organism>
<sequence length="236" mass="26140">MATVIPDSTPEQDSGQRIARRSLHDEVVERLRDLIVEGELEPGKRVPERVLCERFGISRTPLREALKVLASEGLVELLPNRGAVVAPLTVVELDEIIEVMVALEGLAGLLAASRMSDAGIVEVKALHYEMLACHARADLHSYFKLNQAIHLAIIEGAGNATLVQTYGALNGRIRRFRYMANLSGARWDHAVAEHEEILAALTRRDSALLSRLLSDHLRNKYQHLKQAYEAEAQAAE</sequence>
<dbReference type="InterPro" id="IPR036388">
    <property type="entry name" value="WH-like_DNA-bd_sf"/>
</dbReference>
<protein>
    <submittedName>
        <fullName evidence="5">GntR family transcriptional regulator</fullName>
    </submittedName>
</protein>